<dbReference type="RefSeq" id="WP_118104934.1">
    <property type="nucleotide sequence ID" value="NZ_QSCO01000045.1"/>
</dbReference>
<dbReference type="AlphaFoldDB" id="A0A413I554"/>
<evidence type="ECO:0000313" key="2">
    <source>
        <dbReference type="Proteomes" id="UP000284434"/>
    </source>
</evidence>
<protein>
    <submittedName>
        <fullName evidence="1">Uncharacterized protein</fullName>
    </submittedName>
</protein>
<organism evidence="1 2">
    <name type="scientific">Odoribacter splanchnicus</name>
    <dbReference type="NCBI Taxonomy" id="28118"/>
    <lineage>
        <taxon>Bacteria</taxon>
        <taxon>Pseudomonadati</taxon>
        <taxon>Bacteroidota</taxon>
        <taxon>Bacteroidia</taxon>
        <taxon>Bacteroidales</taxon>
        <taxon>Odoribacteraceae</taxon>
        <taxon>Odoribacter</taxon>
    </lineage>
</organism>
<evidence type="ECO:0000313" key="1">
    <source>
        <dbReference type="EMBL" id="RGY02606.1"/>
    </source>
</evidence>
<proteinExistence type="predicted"/>
<gene>
    <name evidence="1" type="ORF">DXA53_19410</name>
</gene>
<accession>A0A413I554</accession>
<sequence>MLLKAFDKYVAELMYAKAYISSGGVKTLCRFNHFRSRQQFLFFCSHSLHSVWEEWNKDGSLSDYHKYISFKLQEAGRLFIFEGGEVVSHRNLLVYQNEILVSPDILNGSSRHMLGSFLQIQYSSWLELCRLCESFFSVYPGYYIWTGKEIELLELGDALWTTGYIRPLAKEKTKRLYFRRLFGFFNLPVPDDPCHRLGELGLRGRPDIFLAWLRDKYLSYWEDRED</sequence>
<comment type="caution">
    <text evidence="1">The sequence shown here is derived from an EMBL/GenBank/DDBJ whole genome shotgun (WGS) entry which is preliminary data.</text>
</comment>
<reference evidence="1 2" key="1">
    <citation type="submission" date="2018-08" db="EMBL/GenBank/DDBJ databases">
        <title>A genome reference for cultivated species of the human gut microbiota.</title>
        <authorList>
            <person name="Zou Y."/>
            <person name="Xue W."/>
            <person name="Luo G."/>
        </authorList>
    </citation>
    <scope>NUCLEOTIDE SEQUENCE [LARGE SCALE GENOMIC DNA]</scope>
    <source>
        <strain evidence="1 2">OF03-11</strain>
    </source>
</reference>
<name>A0A413I554_9BACT</name>
<dbReference type="Proteomes" id="UP000284434">
    <property type="component" value="Unassembled WGS sequence"/>
</dbReference>
<dbReference type="EMBL" id="QSCO01000045">
    <property type="protein sequence ID" value="RGY02606.1"/>
    <property type="molecule type" value="Genomic_DNA"/>
</dbReference>